<dbReference type="OrthoDB" id="5332870at2759"/>
<feature type="region of interest" description="Disordered" evidence="2">
    <location>
        <begin position="686"/>
        <end position="713"/>
    </location>
</feature>
<feature type="coiled-coil region" evidence="1">
    <location>
        <begin position="439"/>
        <end position="529"/>
    </location>
</feature>
<proteinExistence type="predicted"/>
<organism evidence="3 4">
    <name type="scientific">Phaeomoniella chlamydospora</name>
    <name type="common">Phaeoacremonium chlamydosporum</name>
    <dbReference type="NCBI Taxonomy" id="158046"/>
    <lineage>
        <taxon>Eukaryota</taxon>
        <taxon>Fungi</taxon>
        <taxon>Dikarya</taxon>
        <taxon>Ascomycota</taxon>
        <taxon>Pezizomycotina</taxon>
        <taxon>Eurotiomycetes</taxon>
        <taxon>Chaetothyriomycetidae</taxon>
        <taxon>Phaeomoniellales</taxon>
        <taxon>Phaeomoniellaceae</taxon>
        <taxon>Phaeomoniella</taxon>
    </lineage>
</organism>
<protein>
    <submittedName>
        <fullName evidence="3">Uncharacterized protein</fullName>
    </submittedName>
</protein>
<feature type="compositionally biased region" description="Low complexity" evidence="2">
    <location>
        <begin position="53"/>
        <end position="68"/>
    </location>
</feature>
<dbReference type="EMBL" id="LCWF01000091">
    <property type="protein sequence ID" value="KKY20897.1"/>
    <property type="molecule type" value="Genomic_DNA"/>
</dbReference>
<name>A0A0G2EDD1_PHACM</name>
<sequence length="713" mass="79847">MYQASARWPYVQELIKIFAQVVAFRDALLLSCPDTLDEALRDTDHIDVTNDESSPASTPTTASLSGSGEDSIRQEGWYQAITQVFNDQYVTKTLDLIVMRMILFCSGGPGLSREQALEGIKLSRKVVEVIDPLFTKAYVRKNPQRFAKIQKKIVAHVEPMIQLEALSFCLCLVGVERLSSQCLSILRDPRTALALFEANNPAFEELVFRGLTPPSRADGQAVHQTTLALIVPYLVDLCRPGRPSELETAKTLFLAVEICGKIQSALESSERLRNEMCAILGCSGVPDWWDIDPTIFCSPSGTGGSCHSSSICQKSVNGLRQKLGRDLSKIFLTVGWLCSTNSLQRQDALAVNKLVARVQQSISPLEQCTDGIIIPAWPLERSHVLPANTAPRNVSRDWKSTLKDVLDENFMATQQSFVNVMELICQDMEWRCENTKEPLRVVEAKLRDMNEELEHSTKRVRYLEDERSAMGAKTSEMAAEISVLKKQRIETEHRNDDIMQQLEQAQSQIESCRSENNALTQTVQETNAAQKLQKAEYDLKLKSAEAISSERGNVIFKLEGQIKLVSEEAKRLEVALAIANSGFSRQEKIYKEQISALQGENKKEKLSMQADSLRKQEFYQSELEIIKKELADSNEAAKLAAQHQENQLSKLVFKLEKAHKDKTALKRDLEKARDLKAKLAALMGGATQNLAEDSSDSEESTKFNEGLRINQSQ</sequence>
<evidence type="ECO:0000313" key="3">
    <source>
        <dbReference type="EMBL" id="KKY20897.1"/>
    </source>
</evidence>
<evidence type="ECO:0000256" key="1">
    <source>
        <dbReference type="SAM" id="Coils"/>
    </source>
</evidence>
<evidence type="ECO:0000313" key="4">
    <source>
        <dbReference type="Proteomes" id="UP000053317"/>
    </source>
</evidence>
<accession>A0A0G2EDD1</accession>
<keyword evidence="4" id="KW-1185">Reference proteome</keyword>
<feature type="region of interest" description="Disordered" evidence="2">
    <location>
        <begin position="46"/>
        <end position="69"/>
    </location>
</feature>
<comment type="caution">
    <text evidence="3">The sequence shown here is derived from an EMBL/GenBank/DDBJ whole genome shotgun (WGS) entry which is preliminary data.</text>
</comment>
<dbReference type="AlphaFoldDB" id="A0A0G2EDD1"/>
<gene>
    <name evidence="3" type="ORF">UCRPC4_g03973</name>
</gene>
<dbReference type="Proteomes" id="UP000053317">
    <property type="component" value="Unassembled WGS sequence"/>
</dbReference>
<feature type="coiled-coil region" evidence="1">
    <location>
        <begin position="596"/>
        <end position="682"/>
    </location>
</feature>
<evidence type="ECO:0000256" key="2">
    <source>
        <dbReference type="SAM" id="MobiDB-lite"/>
    </source>
</evidence>
<reference evidence="3 4" key="1">
    <citation type="submission" date="2015-05" db="EMBL/GenBank/DDBJ databases">
        <title>Distinctive expansion of gene families associated with plant cell wall degradation and secondary metabolism in the genomes of grapevine trunk pathogens.</title>
        <authorList>
            <person name="Lawrence D.P."/>
            <person name="Travadon R."/>
            <person name="Rolshausen P.E."/>
            <person name="Baumgartner K."/>
        </authorList>
    </citation>
    <scope>NUCLEOTIDE SEQUENCE [LARGE SCALE GENOMIC DNA]</scope>
    <source>
        <strain evidence="3">UCRPC4</strain>
    </source>
</reference>
<keyword evidence="1" id="KW-0175">Coiled coil</keyword>
<reference evidence="3 4" key="2">
    <citation type="submission" date="2015-05" db="EMBL/GenBank/DDBJ databases">
        <authorList>
            <person name="Morales-Cruz A."/>
            <person name="Amrine K.C."/>
            <person name="Cantu D."/>
        </authorList>
    </citation>
    <scope>NUCLEOTIDE SEQUENCE [LARGE SCALE GENOMIC DNA]</scope>
    <source>
        <strain evidence="3">UCRPC4</strain>
    </source>
</reference>